<accession>A0A842HHT4</accession>
<gene>
    <name evidence="2" type="ORF">H5P28_15795</name>
</gene>
<dbReference type="Gene3D" id="3.30.700.10">
    <property type="entry name" value="Glycoprotein, Type 4 Pilin"/>
    <property type="match status" value="1"/>
</dbReference>
<dbReference type="PROSITE" id="PS00409">
    <property type="entry name" value="PROKAR_NTER_METHYL"/>
    <property type="match status" value="1"/>
</dbReference>
<comment type="caution">
    <text evidence="2">The sequence shown here is derived from an EMBL/GenBank/DDBJ whole genome shotgun (WGS) entry which is preliminary data.</text>
</comment>
<dbReference type="InterPro" id="IPR012902">
    <property type="entry name" value="N_methyl_site"/>
</dbReference>
<dbReference type="PANTHER" id="PTHR30093:SF2">
    <property type="entry name" value="TYPE II SECRETION SYSTEM PROTEIN H"/>
    <property type="match status" value="1"/>
</dbReference>
<protein>
    <submittedName>
        <fullName evidence="2">Prepilin-type N-terminal cleavage/methylation domain-containing protein</fullName>
    </submittedName>
</protein>
<dbReference type="PANTHER" id="PTHR30093">
    <property type="entry name" value="GENERAL SECRETION PATHWAY PROTEIN G"/>
    <property type="match status" value="1"/>
</dbReference>
<keyword evidence="1" id="KW-1133">Transmembrane helix</keyword>
<evidence type="ECO:0000313" key="3">
    <source>
        <dbReference type="Proteomes" id="UP000546464"/>
    </source>
</evidence>
<dbReference type="EMBL" id="JACHVB010000052">
    <property type="protein sequence ID" value="MBC2595730.1"/>
    <property type="molecule type" value="Genomic_DNA"/>
</dbReference>
<organism evidence="2 3">
    <name type="scientific">Ruficoccus amylovorans</name>
    <dbReference type="NCBI Taxonomy" id="1804625"/>
    <lineage>
        <taxon>Bacteria</taxon>
        <taxon>Pseudomonadati</taxon>
        <taxon>Verrucomicrobiota</taxon>
        <taxon>Opitutia</taxon>
        <taxon>Puniceicoccales</taxon>
        <taxon>Cerasicoccaceae</taxon>
        <taxon>Ruficoccus</taxon>
    </lineage>
</organism>
<dbReference type="Pfam" id="PF07963">
    <property type="entry name" value="N_methyl"/>
    <property type="match status" value="1"/>
</dbReference>
<dbReference type="Proteomes" id="UP000546464">
    <property type="component" value="Unassembled WGS sequence"/>
</dbReference>
<dbReference type="RefSeq" id="WP_185676663.1">
    <property type="nucleotide sequence ID" value="NZ_JACHVB010000052.1"/>
</dbReference>
<keyword evidence="1" id="KW-0812">Transmembrane</keyword>
<dbReference type="NCBIfam" id="TIGR02532">
    <property type="entry name" value="IV_pilin_GFxxxE"/>
    <property type="match status" value="1"/>
</dbReference>
<sequence length="314" mass="34029">MRGLLTCLRQAAAPPTSRLKYYVTKVIVEMNVFKILTMLVPAAHKLLPAVQSQASTRRSEPVGHFGRDWSVRGRAGFSLIELLVVIAVVAVLAALVVAVTGNVRQSADQVKNAEKLRNLGLASLAYASDNNGRLPLTVMVGTGARMTQGPVLYNTQSINALSMLTNQWDDAAEDRPVWGMSDYLEGPDAFYGPLTPNLEREANRFHYYNDSPIAYLISYIYYSLPGGVDTTNPPRSPLAPGLSNDSVNSAGISTTPLFSDPTSTSWADNLMGGFTGDKITVVRMDGSIASFDRSYIYSLASNDKVRALGDVLED</sequence>
<proteinExistence type="predicted"/>
<dbReference type="SUPFAM" id="SSF54523">
    <property type="entry name" value="Pili subunits"/>
    <property type="match status" value="1"/>
</dbReference>
<keyword evidence="3" id="KW-1185">Reference proteome</keyword>
<feature type="transmembrane region" description="Helical" evidence="1">
    <location>
        <begin position="77"/>
        <end position="99"/>
    </location>
</feature>
<evidence type="ECO:0000313" key="2">
    <source>
        <dbReference type="EMBL" id="MBC2595730.1"/>
    </source>
</evidence>
<dbReference type="AlphaFoldDB" id="A0A842HHT4"/>
<name>A0A842HHT4_9BACT</name>
<dbReference type="InterPro" id="IPR045584">
    <property type="entry name" value="Pilin-like"/>
</dbReference>
<keyword evidence="1" id="KW-0472">Membrane</keyword>
<evidence type="ECO:0000256" key="1">
    <source>
        <dbReference type="SAM" id="Phobius"/>
    </source>
</evidence>
<reference evidence="2 3" key="1">
    <citation type="submission" date="2020-07" db="EMBL/GenBank/DDBJ databases">
        <authorList>
            <person name="Feng X."/>
        </authorList>
    </citation>
    <scope>NUCLEOTIDE SEQUENCE [LARGE SCALE GENOMIC DNA]</scope>
    <source>
        <strain evidence="2 3">JCM31066</strain>
    </source>
</reference>